<dbReference type="Proteomes" id="UP000014500">
    <property type="component" value="Unassembled WGS sequence"/>
</dbReference>
<dbReference type="InterPro" id="IPR035959">
    <property type="entry name" value="RutC-like_sf"/>
</dbReference>
<reference evidence="3" key="1">
    <citation type="submission" date="2011-05" db="EMBL/GenBank/DDBJ databases">
        <authorList>
            <person name="Richards S.R."/>
            <person name="Qu J."/>
            <person name="Jiang H."/>
            <person name="Jhangiani S.N."/>
            <person name="Agravi P."/>
            <person name="Goodspeed R."/>
            <person name="Gross S."/>
            <person name="Mandapat C."/>
            <person name="Jackson L."/>
            <person name="Mathew T."/>
            <person name="Pu L."/>
            <person name="Thornton R."/>
            <person name="Saada N."/>
            <person name="Wilczek-Boney K.B."/>
            <person name="Lee S."/>
            <person name="Kovar C."/>
            <person name="Wu Y."/>
            <person name="Scherer S.E."/>
            <person name="Worley K.C."/>
            <person name="Muzny D.M."/>
            <person name="Gibbs R."/>
        </authorList>
    </citation>
    <scope>NUCLEOTIDE SEQUENCE</scope>
    <source>
        <strain evidence="3">Brora</strain>
    </source>
</reference>
<dbReference type="GO" id="GO:0019239">
    <property type="term" value="F:deaminase activity"/>
    <property type="evidence" value="ECO:0007669"/>
    <property type="project" value="TreeGrafter"/>
</dbReference>
<comment type="similarity">
    <text evidence="1">Belongs to the RutC family.</text>
</comment>
<accession>T1II18</accession>
<dbReference type="InterPro" id="IPR006056">
    <property type="entry name" value="RidA"/>
</dbReference>
<evidence type="ECO:0000313" key="2">
    <source>
        <dbReference type="EnsemblMetazoa" id="SMAR000503-PA"/>
    </source>
</evidence>
<evidence type="ECO:0000313" key="3">
    <source>
        <dbReference type="Proteomes" id="UP000014500"/>
    </source>
</evidence>
<evidence type="ECO:0008006" key="4">
    <source>
        <dbReference type="Google" id="ProtNLM"/>
    </source>
</evidence>
<dbReference type="HOGENOM" id="CLU_100715_7_1_1"/>
<dbReference type="FunFam" id="3.30.1330.40:FF:000001">
    <property type="entry name" value="L-PSP family endoribonuclease"/>
    <property type="match status" value="1"/>
</dbReference>
<dbReference type="STRING" id="126957.T1II18"/>
<keyword evidence="3" id="KW-1185">Reference proteome</keyword>
<dbReference type="CDD" id="cd00448">
    <property type="entry name" value="YjgF_YER057c_UK114_family"/>
    <property type="match status" value="1"/>
</dbReference>
<dbReference type="EnsemblMetazoa" id="SMAR000503-RA">
    <property type="protein sequence ID" value="SMAR000503-PA"/>
    <property type="gene ID" value="SMAR000503"/>
</dbReference>
<dbReference type="PANTHER" id="PTHR11803">
    <property type="entry name" value="2-IMINOBUTANOATE/2-IMINOPROPANOATE DEAMINASE RIDA"/>
    <property type="match status" value="1"/>
</dbReference>
<evidence type="ECO:0000256" key="1">
    <source>
        <dbReference type="ARBA" id="ARBA00010552"/>
    </source>
</evidence>
<dbReference type="AlphaFoldDB" id="T1II18"/>
<dbReference type="GO" id="GO:0005829">
    <property type="term" value="C:cytosol"/>
    <property type="evidence" value="ECO:0007669"/>
    <property type="project" value="TreeGrafter"/>
</dbReference>
<dbReference type="GO" id="GO:0005739">
    <property type="term" value="C:mitochondrion"/>
    <property type="evidence" value="ECO:0007669"/>
    <property type="project" value="TreeGrafter"/>
</dbReference>
<dbReference type="PANTHER" id="PTHR11803:SF39">
    <property type="entry name" value="2-IMINOBUTANOATE_2-IMINOPROPANOATE DEAMINASE"/>
    <property type="match status" value="1"/>
</dbReference>
<name>T1II18_STRMM</name>
<dbReference type="InterPro" id="IPR006175">
    <property type="entry name" value="YjgF/YER057c/UK114"/>
</dbReference>
<dbReference type="Pfam" id="PF01042">
    <property type="entry name" value="Ribonuc_L-PSP"/>
    <property type="match status" value="1"/>
</dbReference>
<dbReference type="eggNOG" id="KOG2317">
    <property type="taxonomic scope" value="Eukaryota"/>
</dbReference>
<dbReference type="SUPFAM" id="SSF55298">
    <property type="entry name" value="YjgF-like"/>
    <property type="match status" value="1"/>
</dbReference>
<dbReference type="NCBIfam" id="TIGR00004">
    <property type="entry name" value="Rid family detoxifying hydrolase"/>
    <property type="match status" value="1"/>
</dbReference>
<dbReference type="PhylomeDB" id="T1II18"/>
<dbReference type="Gene3D" id="3.30.1330.40">
    <property type="entry name" value="RutC-like"/>
    <property type="match status" value="1"/>
</dbReference>
<dbReference type="OMA" id="GSYFKEP"/>
<proteinExistence type="inferred from homology"/>
<organism evidence="2 3">
    <name type="scientific">Strigamia maritima</name>
    <name type="common">European centipede</name>
    <name type="synonym">Geophilus maritimus</name>
    <dbReference type="NCBI Taxonomy" id="126957"/>
    <lineage>
        <taxon>Eukaryota</taxon>
        <taxon>Metazoa</taxon>
        <taxon>Ecdysozoa</taxon>
        <taxon>Arthropoda</taxon>
        <taxon>Myriapoda</taxon>
        <taxon>Chilopoda</taxon>
        <taxon>Pleurostigmophora</taxon>
        <taxon>Geophilomorpha</taxon>
        <taxon>Linotaeniidae</taxon>
        <taxon>Strigamia</taxon>
    </lineage>
</organism>
<dbReference type="EMBL" id="JH430074">
    <property type="status" value="NOT_ANNOTATED_CDS"/>
    <property type="molecule type" value="Genomic_DNA"/>
</dbReference>
<protein>
    <recommendedName>
        <fullName evidence="4">2-iminobutanoate/2-iminopropanoate deaminase</fullName>
    </recommendedName>
</protein>
<reference evidence="2" key="2">
    <citation type="submission" date="2015-02" db="UniProtKB">
        <authorList>
            <consortium name="EnsemblMetazoa"/>
        </authorList>
    </citation>
    <scope>IDENTIFICATION</scope>
</reference>
<sequence>MVRFLSWIIFMFSHYFTRRSISGMSNVVRRVISSPLSPHPVGPFSQAVLINNTLYISGQLGMDRVSGNIVEGGAAVETQKALENMGHILEAAGANYNSVVKSTILLADMDDFASVNEVYKNYFKNYYPASAAYQVAALPKGGKVEIEAVAIVGNIINLNI</sequence>